<keyword evidence="5" id="KW-0472">Membrane</keyword>
<evidence type="ECO:0000313" key="6">
    <source>
        <dbReference type="EMBL" id="BDI31841.1"/>
    </source>
</evidence>
<dbReference type="InterPro" id="IPR001851">
    <property type="entry name" value="ABC_transp_permease"/>
</dbReference>
<dbReference type="PANTHER" id="PTHR32196">
    <property type="entry name" value="ABC TRANSPORTER PERMEASE PROTEIN YPHD-RELATED-RELATED"/>
    <property type="match status" value="1"/>
</dbReference>
<evidence type="ECO:0000256" key="2">
    <source>
        <dbReference type="ARBA" id="ARBA00022475"/>
    </source>
</evidence>
<dbReference type="RefSeq" id="WP_218025737.1">
    <property type="nucleotide sequence ID" value="NZ_AP025739.1"/>
</dbReference>
<gene>
    <name evidence="6" type="primary">rbsC</name>
    <name evidence="6" type="ORF">CCAX7_38920</name>
</gene>
<sequence>MTTVQSDPPMQAKAAPSSPGARVQQIMKSLGPFIGLFLVVVLFSIQPGVGKTFLSFDNFQLVLSQTVIVAIGALGMTMIIISSGIDLSVGSVVALTGVAAAVLMKDHHMPAIVGLLAAVILGGIVGAINGGLIVALRVTPFIVTLGTLEVARGVAKWIGNENAVYAPHSWIDQLTQNTAPGGVSAAVWIVIALAILVHLMLKFTVFGRSIFAIGSNEVASRLSGLRVDALKISIYALAGLFFGLSGIMQFARLSGMGDPTIAQGEELDVIAAVVIGGGSLSGGEGSILGSLIGALIMALLRNGSQLMGWPSYIQEIIIGVVIVVAVALDRIRHRSAGKA</sequence>
<dbReference type="Pfam" id="PF02653">
    <property type="entry name" value="BPD_transp_2"/>
    <property type="match status" value="1"/>
</dbReference>
<evidence type="ECO:0000256" key="1">
    <source>
        <dbReference type="ARBA" id="ARBA00004651"/>
    </source>
</evidence>
<dbReference type="GO" id="GO:0022857">
    <property type="term" value="F:transmembrane transporter activity"/>
    <property type="evidence" value="ECO:0007669"/>
    <property type="project" value="InterPro"/>
</dbReference>
<keyword evidence="2" id="KW-1003">Cell membrane</keyword>
<evidence type="ECO:0000313" key="7">
    <source>
        <dbReference type="Proteomes" id="UP000287394"/>
    </source>
</evidence>
<dbReference type="KEGG" id="ccot:CCAX7_38920"/>
<dbReference type="PANTHER" id="PTHR32196:SF72">
    <property type="entry name" value="RIBOSE IMPORT PERMEASE PROTEIN RBSC"/>
    <property type="match status" value="1"/>
</dbReference>
<keyword evidence="7" id="KW-1185">Reference proteome</keyword>
<comment type="subcellular location">
    <subcellularLocation>
        <location evidence="1">Cell membrane</location>
        <topology evidence="1">Multi-pass membrane protein</topology>
    </subcellularLocation>
</comment>
<dbReference type="AlphaFoldDB" id="A0A402D3T4"/>
<dbReference type="CDD" id="cd06579">
    <property type="entry name" value="TM_PBP1_transp_AraH_like"/>
    <property type="match status" value="1"/>
</dbReference>
<evidence type="ECO:0000256" key="4">
    <source>
        <dbReference type="ARBA" id="ARBA00022989"/>
    </source>
</evidence>
<keyword evidence="4" id="KW-1133">Transmembrane helix</keyword>
<keyword evidence="3" id="KW-0812">Transmembrane</keyword>
<name>A0A402D3T4_9BACT</name>
<organism evidence="6 7">
    <name type="scientific">Capsulimonas corticalis</name>
    <dbReference type="NCBI Taxonomy" id="2219043"/>
    <lineage>
        <taxon>Bacteria</taxon>
        <taxon>Bacillati</taxon>
        <taxon>Armatimonadota</taxon>
        <taxon>Armatimonadia</taxon>
        <taxon>Capsulimonadales</taxon>
        <taxon>Capsulimonadaceae</taxon>
        <taxon>Capsulimonas</taxon>
    </lineage>
</organism>
<dbReference type="GO" id="GO:0005886">
    <property type="term" value="C:plasma membrane"/>
    <property type="evidence" value="ECO:0007669"/>
    <property type="project" value="UniProtKB-SubCell"/>
</dbReference>
<protein>
    <submittedName>
        <fullName evidence="6">Ribonucleotide-diphosphate reductase subunit alpha</fullName>
    </submittedName>
</protein>
<evidence type="ECO:0000256" key="5">
    <source>
        <dbReference type="ARBA" id="ARBA00023136"/>
    </source>
</evidence>
<proteinExistence type="predicted"/>
<dbReference type="EMBL" id="AP025739">
    <property type="protein sequence ID" value="BDI31841.1"/>
    <property type="molecule type" value="Genomic_DNA"/>
</dbReference>
<reference evidence="6 7" key="1">
    <citation type="journal article" date="2019" name="Int. J. Syst. Evol. Microbiol.">
        <title>Capsulimonas corticalis gen. nov., sp. nov., an aerobic capsulated bacterium, of a novel bacterial order, Capsulimonadales ord. nov., of the class Armatimonadia of the phylum Armatimonadetes.</title>
        <authorList>
            <person name="Li J."/>
            <person name="Kudo C."/>
            <person name="Tonouchi A."/>
        </authorList>
    </citation>
    <scope>NUCLEOTIDE SEQUENCE [LARGE SCALE GENOMIC DNA]</scope>
    <source>
        <strain evidence="6 7">AX-7</strain>
    </source>
</reference>
<dbReference type="Proteomes" id="UP000287394">
    <property type="component" value="Chromosome"/>
</dbReference>
<evidence type="ECO:0000256" key="3">
    <source>
        <dbReference type="ARBA" id="ARBA00022692"/>
    </source>
</evidence>
<accession>A0A402D3T4</accession>